<dbReference type="EMBL" id="CAJQZP010000333">
    <property type="protein sequence ID" value="CAG4956637.1"/>
    <property type="molecule type" value="Genomic_DNA"/>
</dbReference>
<organism evidence="2 3">
    <name type="scientific">Parnassius apollo</name>
    <name type="common">Apollo butterfly</name>
    <name type="synonym">Papilio apollo</name>
    <dbReference type="NCBI Taxonomy" id="110799"/>
    <lineage>
        <taxon>Eukaryota</taxon>
        <taxon>Metazoa</taxon>
        <taxon>Ecdysozoa</taxon>
        <taxon>Arthropoda</taxon>
        <taxon>Hexapoda</taxon>
        <taxon>Insecta</taxon>
        <taxon>Pterygota</taxon>
        <taxon>Neoptera</taxon>
        <taxon>Endopterygota</taxon>
        <taxon>Lepidoptera</taxon>
        <taxon>Glossata</taxon>
        <taxon>Ditrysia</taxon>
        <taxon>Papilionoidea</taxon>
        <taxon>Papilionidae</taxon>
        <taxon>Parnassiinae</taxon>
        <taxon>Parnassini</taxon>
        <taxon>Parnassius</taxon>
        <taxon>Parnassius</taxon>
    </lineage>
</organism>
<feature type="non-terminal residue" evidence="2">
    <location>
        <position position="1"/>
    </location>
</feature>
<protein>
    <submittedName>
        <fullName evidence="2">(apollo) hypothetical protein</fullName>
    </submittedName>
</protein>
<comment type="caution">
    <text evidence="2">The sequence shown here is derived from an EMBL/GenBank/DDBJ whole genome shotgun (WGS) entry which is preliminary data.</text>
</comment>
<keyword evidence="3" id="KW-1185">Reference proteome</keyword>
<feature type="region of interest" description="Disordered" evidence="1">
    <location>
        <begin position="16"/>
        <end position="51"/>
    </location>
</feature>
<reference evidence="2" key="1">
    <citation type="submission" date="2021-04" db="EMBL/GenBank/DDBJ databases">
        <authorList>
            <person name="Tunstrom K."/>
        </authorList>
    </citation>
    <scope>NUCLEOTIDE SEQUENCE</scope>
</reference>
<proteinExistence type="predicted"/>
<dbReference type="Proteomes" id="UP000691718">
    <property type="component" value="Unassembled WGS sequence"/>
</dbReference>
<accession>A0A8S3WF38</accession>
<evidence type="ECO:0000256" key="1">
    <source>
        <dbReference type="SAM" id="MobiDB-lite"/>
    </source>
</evidence>
<dbReference type="AlphaFoldDB" id="A0A8S3WF38"/>
<gene>
    <name evidence="2" type="ORF">PAPOLLO_LOCUS5558</name>
</gene>
<evidence type="ECO:0000313" key="2">
    <source>
        <dbReference type="EMBL" id="CAG4956637.1"/>
    </source>
</evidence>
<sequence>MDNALTPKKIKRLLQYAEDKSFSAKKPLPPRKEEMKRSDAQGGMSNNSNTNLECSSGILDLERVEGFGESSIGAMSLRKSTAFNPVEMTGRSTGTEDIKSHTIDLGPAKIEDLLEGYGRHSFALESLTSNLNKQTLEVNDIMRHSIATNYSFHSKRDLTADEVSFVIRQAPLPVQQSTQVDITKENVLEGNSNMSVGSYFENRCPEFSRLLVKIESPDRPVRPSISE</sequence>
<name>A0A8S3WF38_PARAO</name>
<dbReference type="OrthoDB" id="7473180at2759"/>
<feature type="compositionally biased region" description="Basic and acidic residues" evidence="1">
    <location>
        <begin position="30"/>
        <end position="39"/>
    </location>
</feature>
<evidence type="ECO:0000313" key="3">
    <source>
        <dbReference type="Proteomes" id="UP000691718"/>
    </source>
</evidence>